<evidence type="ECO:0000313" key="2">
    <source>
        <dbReference type="Proteomes" id="UP000887575"/>
    </source>
</evidence>
<feature type="chain" id="PRO_5042222291" evidence="1">
    <location>
        <begin position="23"/>
        <end position="104"/>
    </location>
</feature>
<protein>
    <submittedName>
        <fullName evidence="3">Uncharacterized protein</fullName>
    </submittedName>
</protein>
<dbReference type="Proteomes" id="UP000887575">
    <property type="component" value="Unassembled WGS sequence"/>
</dbReference>
<organism evidence="2 3">
    <name type="scientific">Mesorhabditis belari</name>
    <dbReference type="NCBI Taxonomy" id="2138241"/>
    <lineage>
        <taxon>Eukaryota</taxon>
        <taxon>Metazoa</taxon>
        <taxon>Ecdysozoa</taxon>
        <taxon>Nematoda</taxon>
        <taxon>Chromadorea</taxon>
        <taxon>Rhabditida</taxon>
        <taxon>Rhabditina</taxon>
        <taxon>Rhabditomorpha</taxon>
        <taxon>Rhabditoidea</taxon>
        <taxon>Rhabditidae</taxon>
        <taxon>Mesorhabditinae</taxon>
        <taxon>Mesorhabditis</taxon>
    </lineage>
</organism>
<keyword evidence="2" id="KW-1185">Reference proteome</keyword>
<evidence type="ECO:0000256" key="1">
    <source>
        <dbReference type="SAM" id="SignalP"/>
    </source>
</evidence>
<evidence type="ECO:0000313" key="3">
    <source>
        <dbReference type="WBParaSite" id="MBELARI_LOCUS21800"/>
    </source>
</evidence>
<name>A0AAF3F604_9BILA</name>
<sequence>MQRTWLKISIVASVTMLAICTASRLLGKECQPNAVIFGSECYDEACIKAEEELKEKRCEFFRSKRQAPSLYYYGLGGNVIGAYTPFGLAFNPLRVAPLTNWGRK</sequence>
<dbReference type="WBParaSite" id="MBELARI_LOCUS21800">
    <property type="protein sequence ID" value="MBELARI_LOCUS21800"/>
    <property type="gene ID" value="MBELARI_LOCUS21800"/>
</dbReference>
<dbReference type="AlphaFoldDB" id="A0AAF3F604"/>
<feature type="signal peptide" evidence="1">
    <location>
        <begin position="1"/>
        <end position="22"/>
    </location>
</feature>
<accession>A0AAF3F604</accession>
<proteinExistence type="predicted"/>
<reference evidence="3" key="1">
    <citation type="submission" date="2024-02" db="UniProtKB">
        <authorList>
            <consortium name="WormBaseParasite"/>
        </authorList>
    </citation>
    <scope>IDENTIFICATION</scope>
</reference>
<keyword evidence="1" id="KW-0732">Signal</keyword>